<dbReference type="Proteomes" id="UP000030697">
    <property type="component" value="Unassembled WGS sequence"/>
</dbReference>
<sequence>MSSIRPELKSVEFYPPDINSKGSILKNKPMESLNNMRDVESIKKISYISTGGNNNQLYENGMFFNEGKREYMPNNENISPIYENNNMENNVNMNVNVNVNGSSVFRPVDRVQTIQEKKSSYGNNMFDYNYLREYNLNNNMNNNMIEYNMNNNMIEYNMNNNMMEYNLNNNMMEYNLNNNMINNDRHFSEITTDKNIYPVNSVVNDEGSYGYVDPLENLFNTNKFKIKKIKDTSSISNDYNNKKNLTNILPFEKIVEQCDINNVISNKFVQDLYNHQNVYDENNVVMKGFKKGEYMDGISSVPFLSDGKSIVYNKMKENDEHLEEDNYHLQDKAYMTSRHSSVKRSSVKCTNHTREKKFLRK</sequence>
<organism evidence="1 2">
    <name type="scientific">Plasmodium falciparum UGT5.1</name>
    <dbReference type="NCBI Taxonomy" id="1237627"/>
    <lineage>
        <taxon>Eukaryota</taxon>
        <taxon>Sar</taxon>
        <taxon>Alveolata</taxon>
        <taxon>Apicomplexa</taxon>
        <taxon>Aconoidasida</taxon>
        <taxon>Haemosporida</taxon>
        <taxon>Plasmodiidae</taxon>
        <taxon>Plasmodium</taxon>
        <taxon>Plasmodium (Laverania)</taxon>
    </lineage>
</organism>
<evidence type="ECO:0000313" key="1">
    <source>
        <dbReference type="EMBL" id="EWC78530.1"/>
    </source>
</evidence>
<accession>W7JHG9</accession>
<gene>
    <name evidence="1" type="ORF">C923_00779</name>
</gene>
<name>W7JHG9_PLAFA</name>
<reference evidence="1 2" key="1">
    <citation type="submission" date="2013-02" db="EMBL/GenBank/DDBJ databases">
        <title>The Genome Sequence of Plasmodium falciparum UGT5.1.</title>
        <authorList>
            <consortium name="The Broad Institute Genome Sequencing Platform"/>
            <consortium name="The Broad Institute Genome Sequencing Center for Infectious Disease"/>
            <person name="Neafsey D."/>
            <person name="Cheeseman I."/>
            <person name="Volkman S."/>
            <person name="Adams J."/>
            <person name="Walker B."/>
            <person name="Young S.K."/>
            <person name="Zeng Q."/>
            <person name="Gargeya S."/>
            <person name="Fitzgerald M."/>
            <person name="Haas B."/>
            <person name="Abouelleil A."/>
            <person name="Alvarado L."/>
            <person name="Arachchi H.M."/>
            <person name="Berlin A.M."/>
            <person name="Chapman S.B."/>
            <person name="Dewar J."/>
            <person name="Goldberg J."/>
            <person name="Griggs A."/>
            <person name="Gujja S."/>
            <person name="Hansen M."/>
            <person name="Howarth C."/>
            <person name="Imamovic A."/>
            <person name="Larimer J."/>
            <person name="McCowan C."/>
            <person name="Murphy C."/>
            <person name="Neiman D."/>
            <person name="Pearson M."/>
            <person name="Priest M."/>
            <person name="Roberts A."/>
            <person name="Saif S."/>
            <person name="Shea T."/>
            <person name="Sisk P."/>
            <person name="Sykes S."/>
            <person name="Wortman J."/>
            <person name="Nusbaum C."/>
            <person name="Birren B."/>
        </authorList>
    </citation>
    <scope>NUCLEOTIDE SEQUENCE [LARGE SCALE GENOMIC DNA]</scope>
    <source>
        <strain evidence="1 2">UGT5.1</strain>
    </source>
</reference>
<dbReference type="AlphaFoldDB" id="W7JHG9"/>
<evidence type="ECO:0000313" key="2">
    <source>
        <dbReference type="Proteomes" id="UP000030697"/>
    </source>
</evidence>
<protein>
    <submittedName>
        <fullName evidence="1">Uncharacterized protein</fullName>
    </submittedName>
</protein>
<dbReference type="EMBL" id="KE124427">
    <property type="protein sequence ID" value="EWC78530.1"/>
    <property type="molecule type" value="Genomic_DNA"/>
</dbReference>
<proteinExistence type="predicted"/>